<evidence type="ECO:0000313" key="5">
    <source>
        <dbReference type="Proteomes" id="UP000054997"/>
    </source>
</evidence>
<keyword evidence="2" id="KW-0472">Membrane</keyword>
<evidence type="ECO:0000259" key="3">
    <source>
        <dbReference type="Pfam" id="PF01370"/>
    </source>
</evidence>
<evidence type="ECO:0000313" key="4">
    <source>
        <dbReference type="EMBL" id="KTD21595.1"/>
    </source>
</evidence>
<gene>
    <name evidence="4" type="ORF">Llon_0760</name>
</gene>
<proteinExistence type="predicted"/>
<sequence length="293" mass="32720">MNKKDCVGIFGFGYCAAFLAFLLGKKNMKVLAASRQPNLSMSGHLANLELIDFSRKSAERVAKECNAILITIPPDETGHDPVLRQFEDVFLSFYDKFQWVGYLSSTGVYGDHQGQWVDETSELLCPSSSGKKRISAEKAWLNLYEKYRLPVHIFRLAGIYGPARCSIDKILSGRNYSLYKPNHVFSRIHVEDIAGALLLSMQNPAPGEIYNLSDDYPAAVHEVDAFAARLLGQSEPELIPVEQADLSELGKEFFLACKRVSAHKIKSRLGFTLKYPSYREGLEAILSGDSKMP</sequence>
<dbReference type="InterPro" id="IPR036291">
    <property type="entry name" value="NAD(P)-bd_dom_sf"/>
</dbReference>
<keyword evidence="2" id="KW-1133">Transmembrane helix</keyword>
<accession>A0A0W0VN41</accession>
<evidence type="ECO:0000256" key="1">
    <source>
        <dbReference type="ARBA" id="ARBA00023027"/>
    </source>
</evidence>
<dbReference type="SUPFAM" id="SSF51735">
    <property type="entry name" value="NAD(P)-binding Rossmann-fold domains"/>
    <property type="match status" value="1"/>
</dbReference>
<dbReference type="Gene3D" id="3.40.50.720">
    <property type="entry name" value="NAD(P)-binding Rossmann-like Domain"/>
    <property type="match status" value="1"/>
</dbReference>
<dbReference type="Proteomes" id="UP000054997">
    <property type="component" value="Unassembled WGS sequence"/>
</dbReference>
<feature type="transmembrane region" description="Helical" evidence="2">
    <location>
        <begin position="6"/>
        <end position="24"/>
    </location>
</feature>
<evidence type="ECO:0000256" key="2">
    <source>
        <dbReference type="SAM" id="Phobius"/>
    </source>
</evidence>
<dbReference type="PATRIC" id="fig|45068.5.peg.809"/>
<dbReference type="AlphaFoldDB" id="A0A0W0VN41"/>
<name>A0A0W0VN41_9GAMM</name>
<reference evidence="4 5" key="1">
    <citation type="submission" date="2015-11" db="EMBL/GenBank/DDBJ databases">
        <title>Genomic analysis of 38 Legionella species identifies large and diverse effector repertoires.</title>
        <authorList>
            <person name="Burstein D."/>
            <person name="Amaro F."/>
            <person name="Zusman T."/>
            <person name="Lifshitz Z."/>
            <person name="Cohen O."/>
            <person name="Gilbert J.A."/>
            <person name="Pupko T."/>
            <person name="Shuman H.A."/>
            <person name="Segal G."/>
        </authorList>
    </citation>
    <scope>NUCLEOTIDE SEQUENCE [LARGE SCALE GENOMIC DNA]</scope>
    <source>
        <strain evidence="4 5">ATCC 49505</strain>
    </source>
</reference>
<keyword evidence="5" id="KW-1185">Reference proteome</keyword>
<dbReference type="CDD" id="cd05266">
    <property type="entry name" value="SDR_a4"/>
    <property type="match status" value="1"/>
</dbReference>
<dbReference type="RefSeq" id="WP_058528771.1">
    <property type="nucleotide sequence ID" value="NZ_CAAAHZ010000014.1"/>
</dbReference>
<keyword evidence="2" id="KW-0812">Transmembrane</keyword>
<dbReference type="OrthoDB" id="9808276at2"/>
<organism evidence="4 5">
    <name type="scientific">Legionella londiniensis</name>
    <dbReference type="NCBI Taxonomy" id="45068"/>
    <lineage>
        <taxon>Bacteria</taxon>
        <taxon>Pseudomonadati</taxon>
        <taxon>Pseudomonadota</taxon>
        <taxon>Gammaproteobacteria</taxon>
        <taxon>Legionellales</taxon>
        <taxon>Legionellaceae</taxon>
        <taxon>Legionella</taxon>
    </lineage>
</organism>
<dbReference type="Pfam" id="PF01370">
    <property type="entry name" value="Epimerase"/>
    <property type="match status" value="1"/>
</dbReference>
<dbReference type="EMBL" id="LNYK01000014">
    <property type="protein sequence ID" value="KTD21595.1"/>
    <property type="molecule type" value="Genomic_DNA"/>
</dbReference>
<dbReference type="InterPro" id="IPR001509">
    <property type="entry name" value="Epimerase_deHydtase"/>
</dbReference>
<dbReference type="STRING" id="45068.Llon_0760"/>
<keyword evidence="1" id="KW-0520">NAD</keyword>
<protein>
    <submittedName>
        <fullName evidence="4">NAD-dependent epimerase/dehydratase</fullName>
    </submittedName>
</protein>
<dbReference type="PANTHER" id="PTHR43574">
    <property type="entry name" value="EPIMERASE-RELATED"/>
    <property type="match status" value="1"/>
</dbReference>
<feature type="domain" description="NAD-dependent epimerase/dehydratase" evidence="3">
    <location>
        <begin position="102"/>
        <end position="212"/>
    </location>
</feature>
<comment type="caution">
    <text evidence="4">The sequence shown here is derived from an EMBL/GenBank/DDBJ whole genome shotgun (WGS) entry which is preliminary data.</text>
</comment>